<dbReference type="AlphaFoldDB" id="A8QDC0"/>
<evidence type="ECO:0000313" key="5">
    <source>
        <dbReference type="Proteomes" id="UP000008837"/>
    </source>
</evidence>
<gene>
    <name evidence="4" type="ORF">MGL_4181</name>
</gene>
<dbReference type="InterPro" id="IPR036551">
    <property type="entry name" value="Flavin_trans-like"/>
</dbReference>
<dbReference type="RefSeq" id="XP_001728702.1">
    <property type="nucleotide sequence ID" value="XM_001728650.1"/>
</dbReference>
<dbReference type="InterPro" id="IPR003382">
    <property type="entry name" value="Flavoprotein"/>
</dbReference>
<dbReference type="Proteomes" id="UP000008837">
    <property type="component" value="Unassembled WGS sequence"/>
</dbReference>
<comment type="similarity">
    <text evidence="2">Belongs to the HFCD (homooligomeric flavin containing Cys decarboxylase) superfamily.</text>
</comment>
<dbReference type="EMBL" id="AAYY01000021">
    <property type="protein sequence ID" value="EDP41488.1"/>
    <property type="molecule type" value="Genomic_DNA"/>
</dbReference>
<name>A8QDC0_MALGO</name>
<dbReference type="GO" id="GO:0071513">
    <property type="term" value="C:phosphopantothenoylcysteine decarboxylase complex"/>
    <property type="evidence" value="ECO:0007669"/>
    <property type="project" value="TreeGrafter"/>
</dbReference>
<dbReference type="PANTHER" id="PTHR14359:SF6">
    <property type="entry name" value="PHOSPHOPANTOTHENOYLCYSTEINE DECARBOXYLASE"/>
    <property type="match status" value="1"/>
</dbReference>
<evidence type="ECO:0000256" key="2">
    <source>
        <dbReference type="ARBA" id="ARBA00038350"/>
    </source>
</evidence>
<dbReference type="OrthoDB" id="1532798at2759"/>
<evidence type="ECO:0000313" key="4">
    <source>
        <dbReference type="EMBL" id="EDP41488.1"/>
    </source>
</evidence>
<evidence type="ECO:0000256" key="1">
    <source>
        <dbReference type="ARBA" id="ARBA00022993"/>
    </source>
</evidence>
<dbReference type="VEuPathDB" id="FungiDB:MGL_4181"/>
<feature type="domain" description="Flavoprotein" evidence="3">
    <location>
        <begin position="30"/>
        <end position="180"/>
    </location>
</feature>
<proteinExistence type="inferred from homology"/>
<dbReference type="KEGG" id="mgl:MGL_4181"/>
<dbReference type="GO" id="GO:0004633">
    <property type="term" value="F:phosphopantothenoylcysteine decarboxylase activity"/>
    <property type="evidence" value="ECO:0007669"/>
    <property type="project" value="TreeGrafter"/>
</dbReference>
<dbReference type="STRING" id="425265.A8QDC0"/>
<dbReference type="Pfam" id="PF02441">
    <property type="entry name" value="Flavoprotein"/>
    <property type="match status" value="1"/>
</dbReference>
<organism evidence="4 5">
    <name type="scientific">Malassezia globosa (strain ATCC MYA-4612 / CBS 7966)</name>
    <name type="common">Dandruff-associated fungus</name>
    <dbReference type="NCBI Taxonomy" id="425265"/>
    <lineage>
        <taxon>Eukaryota</taxon>
        <taxon>Fungi</taxon>
        <taxon>Dikarya</taxon>
        <taxon>Basidiomycota</taxon>
        <taxon>Ustilaginomycotina</taxon>
        <taxon>Malasseziomycetes</taxon>
        <taxon>Malasseziales</taxon>
        <taxon>Malasseziaceae</taxon>
        <taxon>Malassezia</taxon>
    </lineage>
</organism>
<dbReference type="GO" id="GO:0015937">
    <property type="term" value="P:coenzyme A biosynthetic process"/>
    <property type="evidence" value="ECO:0007669"/>
    <property type="project" value="UniProtKB-KW"/>
</dbReference>
<evidence type="ECO:0000259" key="3">
    <source>
        <dbReference type="Pfam" id="PF02441"/>
    </source>
</evidence>
<sequence>MDASGAIVPRSLQSSYAKLARPPTRDRPLHVVIACTGSVASVKIPLMVERLMNYANVHVFVVASAAALHFFQRDQIEAMDLSSQHFSVADLAEMNRTGIHAKSPRLRVWTDEHEWRAWKRVGDPVLHIELRRWADLVLVAPCSADTLAKLCHGLCDNVLTSFMRALSPSTPAWIFPAMNTLISKLSNRLGTRSMDPSPNASLAEMLARVRCLNGQILCK</sequence>
<dbReference type="GeneID" id="5852991"/>
<reference evidence="4 5" key="1">
    <citation type="journal article" date="2007" name="Proc. Natl. Acad. Sci. U.S.A.">
        <title>Dandruff-associated Malassezia genomes reveal convergent and divergent virulence traits shared with plant and human fungal pathogens.</title>
        <authorList>
            <person name="Xu J."/>
            <person name="Saunders C.W."/>
            <person name="Hu P."/>
            <person name="Grant R.A."/>
            <person name="Boekhout T."/>
            <person name="Kuramae E.E."/>
            <person name="Kronstad J.W."/>
            <person name="Deangelis Y.M."/>
            <person name="Reeder N.L."/>
            <person name="Johnstone K.R."/>
            <person name="Leland M."/>
            <person name="Fieno A.M."/>
            <person name="Begley W.M."/>
            <person name="Sun Y."/>
            <person name="Lacey M.P."/>
            <person name="Chaudhary T."/>
            <person name="Keough T."/>
            <person name="Chu L."/>
            <person name="Sears R."/>
            <person name="Yuan B."/>
            <person name="Dawson T.L.Jr."/>
        </authorList>
    </citation>
    <scope>NUCLEOTIDE SEQUENCE [LARGE SCALE GENOMIC DNA]</scope>
    <source>
        <strain evidence="5">ATCC MYA-4612 / CBS 7966</strain>
    </source>
</reference>
<dbReference type="GO" id="GO:0010181">
    <property type="term" value="F:FMN binding"/>
    <property type="evidence" value="ECO:0007669"/>
    <property type="project" value="TreeGrafter"/>
</dbReference>
<dbReference type="InParanoid" id="A8QDC0"/>
<dbReference type="PANTHER" id="PTHR14359">
    <property type="entry name" value="HOMO-OLIGOMERIC FLAVIN CONTAINING CYS DECARBOXYLASE FAMILY"/>
    <property type="match status" value="1"/>
</dbReference>
<accession>A8QDC0</accession>
<comment type="caution">
    <text evidence="4">The sequence shown here is derived from an EMBL/GenBank/DDBJ whole genome shotgun (WGS) entry which is preliminary data.</text>
</comment>
<dbReference type="SUPFAM" id="SSF52507">
    <property type="entry name" value="Homo-oligomeric flavin-containing Cys decarboxylases, HFCD"/>
    <property type="match status" value="1"/>
</dbReference>
<protein>
    <recommendedName>
        <fullName evidence="3">Flavoprotein domain-containing protein</fullName>
    </recommendedName>
</protein>
<keyword evidence="1" id="KW-0173">Coenzyme A biosynthesis</keyword>
<keyword evidence="5" id="KW-1185">Reference proteome</keyword>
<dbReference type="Gene3D" id="3.40.50.1950">
    <property type="entry name" value="Flavin prenyltransferase-like"/>
    <property type="match status" value="1"/>
</dbReference>